<organism evidence="10 11">
    <name type="scientific">Reinekea marinisedimentorum</name>
    <dbReference type="NCBI Taxonomy" id="230495"/>
    <lineage>
        <taxon>Bacteria</taxon>
        <taxon>Pseudomonadati</taxon>
        <taxon>Pseudomonadota</taxon>
        <taxon>Gammaproteobacteria</taxon>
        <taxon>Oceanospirillales</taxon>
        <taxon>Saccharospirillaceae</taxon>
        <taxon>Reinekea</taxon>
    </lineage>
</organism>
<evidence type="ECO:0000256" key="3">
    <source>
        <dbReference type="ARBA" id="ARBA00022448"/>
    </source>
</evidence>
<evidence type="ECO:0000256" key="8">
    <source>
        <dbReference type="RuleBase" id="RU362091"/>
    </source>
</evidence>
<keyword evidence="7 9" id="KW-0472">Membrane</keyword>
<comment type="similarity">
    <text evidence="2 8">Belongs to the sodium:solute symporter (SSF) (TC 2.A.21) family.</text>
</comment>
<feature type="transmembrane region" description="Helical" evidence="9">
    <location>
        <begin position="121"/>
        <end position="145"/>
    </location>
</feature>
<reference evidence="10 11" key="1">
    <citation type="submission" date="2019-03" db="EMBL/GenBank/DDBJ databases">
        <title>Genomic Encyclopedia of Archaeal and Bacterial Type Strains, Phase II (KMG-II): from individual species to whole genera.</title>
        <authorList>
            <person name="Goeker M."/>
        </authorList>
    </citation>
    <scope>NUCLEOTIDE SEQUENCE [LARGE SCALE GENOMIC DNA]</scope>
    <source>
        <strain evidence="10 11">DSM 15388</strain>
    </source>
</reference>
<sequence length="492" mass="52864">MNTVLVLVLIYNAVVIGGIGWYLSHRDKMLGNVTDMATGGRDASIAMFSVTLAITYLGSAHVYGLMEMSFGMGAVALWFCFAHTILMCVICLGTGQWVRKLGCATIPQLQGDMYGKQMRNLTACVSGMVVFGLVSLETQALGIALSATSGWSLPVSVIVGAIIGLAYVTMGGIKQTMWVNLVNAVVMYGSIIIAGIYLAFVLPEGWDGVKNFYIENDMEFKLSLFGTPDLLFGFGIATIFAVVFSQSVNQQGMAAAMSARDEKTIRRSIWIAAPINGLFGVFPVLVGLAAATIPEFAELGPKLAGATLVVKLLPTWLVVMLQAGFLGALLSTYAMTVLAPATIFTKDIIQANRKGEMTALQEKKTIQFMIITFGVIGAVLTFFNQPAIVPAINWLFAWLAPLFFITIAGLFWKRSASAAITVLLTAWACNLAWTIRPVKELIVEAIPATAPLMNAHITAIVALTFTVVLFALAKDSKPARLGRQYKLAQQAA</sequence>
<dbReference type="RefSeq" id="WP_132701540.1">
    <property type="nucleotide sequence ID" value="NZ_SLZR01000007.1"/>
</dbReference>
<dbReference type="PROSITE" id="PS50283">
    <property type="entry name" value="NA_SOLUT_SYMP_3"/>
    <property type="match status" value="1"/>
</dbReference>
<dbReference type="InterPro" id="IPR038377">
    <property type="entry name" value="Na/Glc_symporter_sf"/>
</dbReference>
<feature type="transmembrane region" description="Helical" evidence="9">
    <location>
        <begin position="70"/>
        <end position="92"/>
    </location>
</feature>
<keyword evidence="5" id="KW-0769">Symport</keyword>
<feature type="transmembrane region" description="Helical" evidence="9">
    <location>
        <begin position="6"/>
        <end position="24"/>
    </location>
</feature>
<dbReference type="Proteomes" id="UP000295793">
    <property type="component" value="Unassembled WGS sequence"/>
</dbReference>
<feature type="transmembrane region" description="Helical" evidence="9">
    <location>
        <begin position="151"/>
        <end position="169"/>
    </location>
</feature>
<comment type="subcellular location">
    <subcellularLocation>
        <location evidence="1">Membrane</location>
        <topology evidence="1">Multi-pass membrane protein</topology>
    </subcellularLocation>
</comment>
<evidence type="ECO:0000256" key="9">
    <source>
        <dbReference type="SAM" id="Phobius"/>
    </source>
</evidence>
<dbReference type="GO" id="GO:0015293">
    <property type="term" value="F:symporter activity"/>
    <property type="evidence" value="ECO:0007669"/>
    <property type="project" value="UniProtKB-KW"/>
</dbReference>
<dbReference type="PANTHER" id="PTHR48086:SF7">
    <property type="entry name" value="SODIUM-SOLUTE SYMPORTER-RELATED"/>
    <property type="match status" value="1"/>
</dbReference>
<proteinExistence type="inferred from homology"/>
<dbReference type="OrthoDB" id="9810181at2"/>
<dbReference type="PANTHER" id="PTHR48086">
    <property type="entry name" value="SODIUM/PROLINE SYMPORTER-RELATED"/>
    <property type="match status" value="1"/>
</dbReference>
<gene>
    <name evidence="10" type="ORF">BCF53_107108</name>
</gene>
<dbReference type="Pfam" id="PF00474">
    <property type="entry name" value="SSF"/>
    <property type="match status" value="1"/>
</dbReference>
<feature type="transmembrane region" description="Helical" evidence="9">
    <location>
        <begin position="230"/>
        <end position="248"/>
    </location>
</feature>
<evidence type="ECO:0000313" key="10">
    <source>
        <dbReference type="EMBL" id="TCS41094.1"/>
    </source>
</evidence>
<dbReference type="AlphaFoldDB" id="A0A4R3I5G1"/>
<evidence type="ECO:0000313" key="11">
    <source>
        <dbReference type="Proteomes" id="UP000295793"/>
    </source>
</evidence>
<feature type="transmembrane region" description="Helical" evidence="9">
    <location>
        <begin position="418"/>
        <end position="435"/>
    </location>
</feature>
<accession>A0A4R3I5G1</accession>
<feature type="transmembrane region" description="Helical" evidence="9">
    <location>
        <begin position="269"/>
        <end position="293"/>
    </location>
</feature>
<keyword evidence="4 9" id="KW-0812">Transmembrane</keyword>
<feature type="transmembrane region" description="Helical" evidence="9">
    <location>
        <begin position="455"/>
        <end position="473"/>
    </location>
</feature>
<comment type="caution">
    <text evidence="10">The sequence shown here is derived from an EMBL/GenBank/DDBJ whole genome shotgun (WGS) entry which is preliminary data.</text>
</comment>
<name>A0A4R3I5G1_9GAMM</name>
<dbReference type="InterPro" id="IPR050277">
    <property type="entry name" value="Sodium:Solute_Symporter"/>
</dbReference>
<evidence type="ECO:0000256" key="7">
    <source>
        <dbReference type="ARBA" id="ARBA00023136"/>
    </source>
</evidence>
<dbReference type="Gene3D" id="1.20.1730.10">
    <property type="entry name" value="Sodium/glucose cotransporter"/>
    <property type="match status" value="1"/>
</dbReference>
<evidence type="ECO:0000256" key="4">
    <source>
        <dbReference type="ARBA" id="ARBA00022692"/>
    </source>
</evidence>
<protein>
    <submittedName>
        <fullName evidence="10">SSS family solute:Na+ symporter</fullName>
    </submittedName>
</protein>
<dbReference type="InterPro" id="IPR001734">
    <property type="entry name" value="Na/solute_symporter"/>
</dbReference>
<dbReference type="GO" id="GO:0005886">
    <property type="term" value="C:plasma membrane"/>
    <property type="evidence" value="ECO:0007669"/>
    <property type="project" value="TreeGrafter"/>
</dbReference>
<evidence type="ECO:0000256" key="2">
    <source>
        <dbReference type="ARBA" id="ARBA00006434"/>
    </source>
</evidence>
<evidence type="ECO:0000256" key="1">
    <source>
        <dbReference type="ARBA" id="ARBA00004141"/>
    </source>
</evidence>
<keyword evidence="11" id="KW-1185">Reference proteome</keyword>
<feature type="transmembrane region" description="Helical" evidence="9">
    <location>
        <begin position="181"/>
        <end position="202"/>
    </location>
</feature>
<feature type="transmembrane region" description="Helical" evidence="9">
    <location>
        <begin position="391"/>
        <end position="411"/>
    </location>
</feature>
<feature type="transmembrane region" description="Helical" evidence="9">
    <location>
        <begin position="365"/>
        <end position="385"/>
    </location>
</feature>
<dbReference type="EMBL" id="SLZR01000007">
    <property type="protein sequence ID" value="TCS41094.1"/>
    <property type="molecule type" value="Genomic_DNA"/>
</dbReference>
<dbReference type="CDD" id="cd10322">
    <property type="entry name" value="SLC5sbd"/>
    <property type="match status" value="1"/>
</dbReference>
<evidence type="ECO:0000256" key="6">
    <source>
        <dbReference type="ARBA" id="ARBA00022989"/>
    </source>
</evidence>
<feature type="transmembrane region" description="Helical" evidence="9">
    <location>
        <begin position="313"/>
        <end position="344"/>
    </location>
</feature>
<keyword evidence="6 9" id="KW-1133">Transmembrane helix</keyword>
<evidence type="ECO:0000256" key="5">
    <source>
        <dbReference type="ARBA" id="ARBA00022847"/>
    </source>
</evidence>
<feature type="transmembrane region" description="Helical" evidence="9">
    <location>
        <begin position="45"/>
        <end position="64"/>
    </location>
</feature>
<keyword evidence="3" id="KW-0813">Transport</keyword>